<comment type="caution">
    <text evidence="3">The sequence shown here is derived from an EMBL/GenBank/DDBJ whole genome shotgun (WGS) entry which is preliminary data.</text>
</comment>
<dbReference type="EMBL" id="WMBT01000011">
    <property type="protein sequence ID" value="MTE01579.1"/>
    <property type="molecule type" value="Genomic_DNA"/>
</dbReference>
<dbReference type="AlphaFoldDB" id="A0A6L6HT69"/>
<dbReference type="RefSeq" id="WP_154765659.1">
    <property type="nucleotide sequence ID" value="NZ_WMBT01000011.1"/>
</dbReference>
<protein>
    <submittedName>
        <fullName evidence="3">Uncharacterized protein</fullName>
    </submittedName>
</protein>
<feature type="region of interest" description="Disordered" evidence="1">
    <location>
        <begin position="1"/>
        <end position="47"/>
    </location>
</feature>
<keyword evidence="2" id="KW-0472">Membrane</keyword>
<feature type="compositionally biased region" description="Basic and acidic residues" evidence="1">
    <location>
        <begin position="21"/>
        <end position="47"/>
    </location>
</feature>
<name>A0A6L6HT69_9RHOB</name>
<evidence type="ECO:0000313" key="3">
    <source>
        <dbReference type="EMBL" id="MTE01579.1"/>
    </source>
</evidence>
<accession>A0A6L6HT69</accession>
<evidence type="ECO:0000256" key="1">
    <source>
        <dbReference type="SAM" id="MobiDB-lite"/>
    </source>
</evidence>
<proteinExistence type="predicted"/>
<evidence type="ECO:0000313" key="4">
    <source>
        <dbReference type="Proteomes" id="UP000481417"/>
    </source>
</evidence>
<keyword evidence="4" id="KW-1185">Reference proteome</keyword>
<organism evidence="3 4">
    <name type="scientific">Paracoccus lichenicola</name>
    <dbReference type="NCBI Taxonomy" id="2665644"/>
    <lineage>
        <taxon>Bacteria</taxon>
        <taxon>Pseudomonadati</taxon>
        <taxon>Pseudomonadota</taxon>
        <taxon>Alphaproteobacteria</taxon>
        <taxon>Rhodobacterales</taxon>
        <taxon>Paracoccaceae</taxon>
        <taxon>Paracoccus</taxon>
    </lineage>
</organism>
<keyword evidence="2" id="KW-0812">Transmembrane</keyword>
<reference evidence="3 4" key="1">
    <citation type="submission" date="2019-11" db="EMBL/GenBank/DDBJ databases">
        <authorList>
            <person name="Lang L."/>
        </authorList>
    </citation>
    <scope>NUCLEOTIDE SEQUENCE [LARGE SCALE GENOMIC DNA]</scope>
    <source>
        <strain evidence="3 4">YIM 132242</strain>
    </source>
</reference>
<keyword evidence="2" id="KW-1133">Transmembrane helix</keyword>
<feature type="transmembrane region" description="Helical" evidence="2">
    <location>
        <begin position="141"/>
        <end position="160"/>
    </location>
</feature>
<gene>
    <name evidence="3" type="ORF">GIY56_14925</name>
</gene>
<sequence>MAQKSRQMIDPAEVNGWGVDADPKNDPTYPMRDRAGDTKGGMDWDRPPLQRADIEVLRSMEYNRRPAVFGTASPPSGLSGMVRRAAFGYSESDWRHWLMLLGADRINMVEGIVGDLAHGHVPNLPAEMGMGAEWRHNRDGLVRKLAIGAAVTVVAVALWGRRDDRSHDRRPVRRIR</sequence>
<evidence type="ECO:0000256" key="2">
    <source>
        <dbReference type="SAM" id="Phobius"/>
    </source>
</evidence>
<dbReference type="Proteomes" id="UP000481417">
    <property type="component" value="Unassembled WGS sequence"/>
</dbReference>